<protein>
    <submittedName>
        <fullName evidence="1">Uncharacterized protein</fullName>
    </submittedName>
</protein>
<dbReference type="AlphaFoldDB" id="A0A974BTK3"/>
<organism evidence="1 2">
    <name type="scientific">Xenopus laevis</name>
    <name type="common">African clawed frog</name>
    <dbReference type="NCBI Taxonomy" id="8355"/>
    <lineage>
        <taxon>Eukaryota</taxon>
        <taxon>Metazoa</taxon>
        <taxon>Chordata</taxon>
        <taxon>Craniata</taxon>
        <taxon>Vertebrata</taxon>
        <taxon>Euteleostomi</taxon>
        <taxon>Amphibia</taxon>
        <taxon>Batrachia</taxon>
        <taxon>Anura</taxon>
        <taxon>Pipoidea</taxon>
        <taxon>Pipidae</taxon>
        <taxon>Xenopodinae</taxon>
        <taxon>Xenopus</taxon>
        <taxon>Xenopus</taxon>
    </lineage>
</organism>
<gene>
    <name evidence="1" type="ORF">XELAEV_18046400mg</name>
</gene>
<evidence type="ECO:0000313" key="1">
    <source>
        <dbReference type="EMBL" id="OCT60381.1"/>
    </source>
</evidence>
<reference evidence="2" key="1">
    <citation type="journal article" date="2016" name="Nature">
        <title>Genome evolution in the allotetraploid frog Xenopus laevis.</title>
        <authorList>
            <person name="Session A.M."/>
            <person name="Uno Y."/>
            <person name="Kwon T."/>
            <person name="Chapman J.A."/>
            <person name="Toyoda A."/>
            <person name="Takahashi S."/>
            <person name="Fukui A."/>
            <person name="Hikosaka A."/>
            <person name="Suzuki A."/>
            <person name="Kondo M."/>
            <person name="van Heeringen S.J."/>
            <person name="Quigley I."/>
            <person name="Heinz S."/>
            <person name="Ogino H."/>
            <person name="Ochi H."/>
            <person name="Hellsten U."/>
            <person name="Lyons J.B."/>
            <person name="Simakov O."/>
            <person name="Putnam N."/>
            <person name="Stites J."/>
            <person name="Kuroki Y."/>
            <person name="Tanaka T."/>
            <person name="Michiue T."/>
            <person name="Watanabe M."/>
            <person name="Bogdanovic O."/>
            <person name="Lister R."/>
            <person name="Georgiou G."/>
            <person name="Paranjpe S.S."/>
            <person name="van Kruijsbergen I."/>
            <person name="Shu S."/>
            <person name="Carlson J."/>
            <person name="Kinoshita T."/>
            <person name="Ohta Y."/>
            <person name="Mawaribuchi S."/>
            <person name="Jenkins J."/>
            <person name="Grimwood J."/>
            <person name="Schmutz J."/>
            <person name="Mitros T."/>
            <person name="Mozaffari S.V."/>
            <person name="Suzuki Y."/>
            <person name="Haramoto Y."/>
            <person name="Yamamoto T.S."/>
            <person name="Takagi C."/>
            <person name="Heald R."/>
            <person name="Miller K."/>
            <person name="Haudenschild C."/>
            <person name="Kitzman J."/>
            <person name="Nakayama T."/>
            <person name="Izutsu Y."/>
            <person name="Robert J."/>
            <person name="Fortriede J."/>
            <person name="Burns K."/>
            <person name="Lotay V."/>
            <person name="Karimi K."/>
            <person name="Yasuoka Y."/>
            <person name="Dichmann D.S."/>
            <person name="Flajnik M.F."/>
            <person name="Houston D.W."/>
            <person name="Shendure J."/>
            <person name="DuPasquier L."/>
            <person name="Vize P.D."/>
            <person name="Zorn A.M."/>
            <person name="Ito M."/>
            <person name="Marcotte E.M."/>
            <person name="Wallingford J.B."/>
            <person name="Ito Y."/>
            <person name="Asashima M."/>
            <person name="Ueno N."/>
            <person name="Matsuda Y."/>
            <person name="Veenstra G.J."/>
            <person name="Fujiyama A."/>
            <person name="Harland R.M."/>
            <person name="Taira M."/>
            <person name="Rokhsar D.S."/>
        </authorList>
    </citation>
    <scope>NUCLEOTIDE SEQUENCE [LARGE SCALE GENOMIC DNA]</scope>
    <source>
        <strain evidence="2">J</strain>
    </source>
</reference>
<dbReference type="Proteomes" id="UP000694892">
    <property type="component" value="Chromosome 9_10S"/>
</dbReference>
<evidence type="ECO:0000313" key="2">
    <source>
        <dbReference type="Proteomes" id="UP000694892"/>
    </source>
</evidence>
<accession>A0A974BTK3</accession>
<dbReference type="EMBL" id="CM004483">
    <property type="protein sequence ID" value="OCT60381.1"/>
    <property type="molecule type" value="Genomic_DNA"/>
</dbReference>
<proteinExistence type="predicted"/>
<name>A0A974BTK3_XENLA</name>
<sequence>MNNLYVCKVQRVYFERKGRGGWWIDLVSNKNTKKALEKRRISFGTDGTHWKKLLFGADDTVKEFLITVNMEK</sequence>